<evidence type="ECO:0000256" key="15">
    <source>
        <dbReference type="ARBA" id="ARBA00030824"/>
    </source>
</evidence>
<dbReference type="InterPro" id="IPR001507">
    <property type="entry name" value="ZP_dom"/>
</dbReference>
<keyword evidence="12 16" id="KW-0472">Membrane</keyword>
<dbReference type="PANTHER" id="PTHR11576:SF2">
    <property type="entry name" value="ZONA PELLUCIDA SPERM-BINDING PROTEIN 3"/>
    <property type="match status" value="1"/>
</dbReference>
<evidence type="ECO:0000313" key="19">
    <source>
        <dbReference type="Proteomes" id="UP001152622"/>
    </source>
</evidence>
<evidence type="ECO:0000256" key="7">
    <source>
        <dbReference type="ARBA" id="ARBA00022530"/>
    </source>
</evidence>
<dbReference type="FunFam" id="2.60.40.3210:FF:000001">
    <property type="entry name" value="Zona pellucida sperm-binding protein 3"/>
    <property type="match status" value="2"/>
</dbReference>
<keyword evidence="10" id="KW-0732">Signal</keyword>
<comment type="similarity">
    <text evidence="3">Belongs to the ZP domain family. ZPC subfamily.</text>
</comment>
<evidence type="ECO:0000256" key="6">
    <source>
        <dbReference type="ARBA" id="ARBA00022525"/>
    </source>
</evidence>
<dbReference type="InterPro" id="IPR055355">
    <property type="entry name" value="ZP-C"/>
</dbReference>
<keyword evidence="11 16" id="KW-1133">Transmembrane helix</keyword>
<proteinExistence type="inferred from homology"/>
<dbReference type="GO" id="GO:2000344">
    <property type="term" value="P:positive regulation of acrosome reaction"/>
    <property type="evidence" value="ECO:0007669"/>
    <property type="project" value="TreeGrafter"/>
</dbReference>
<accession>A0A9Q1IJZ8</accession>
<dbReference type="Proteomes" id="UP001152622">
    <property type="component" value="Chromosome 14"/>
</dbReference>
<keyword evidence="6" id="KW-0964">Secreted</keyword>
<evidence type="ECO:0000256" key="4">
    <source>
        <dbReference type="ARBA" id="ARBA00017980"/>
    </source>
</evidence>
<feature type="transmembrane region" description="Helical" evidence="16">
    <location>
        <begin position="363"/>
        <end position="385"/>
    </location>
</feature>
<dbReference type="InterPro" id="IPR042235">
    <property type="entry name" value="ZP-C_dom"/>
</dbReference>
<dbReference type="Pfam" id="PF23344">
    <property type="entry name" value="ZP-N"/>
    <property type="match status" value="2"/>
</dbReference>
<keyword evidence="5" id="KW-1003">Cell membrane</keyword>
<evidence type="ECO:0000256" key="3">
    <source>
        <dbReference type="ARBA" id="ARBA00006735"/>
    </source>
</evidence>
<keyword evidence="9 16" id="KW-0812">Transmembrane</keyword>
<dbReference type="GO" id="GO:0005886">
    <property type="term" value="C:plasma membrane"/>
    <property type="evidence" value="ECO:0007669"/>
    <property type="project" value="UniProtKB-SubCell"/>
</dbReference>
<dbReference type="PANTHER" id="PTHR11576">
    <property type="entry name" value="ZONA PELLUCIDA SPERM-BINDING PROTEIN 3"/>
    <property type="match status" value="1"/>
</dbReference>
<evidence type="ECO:0000313" key="18">
    <source>
        <dbReference type="EMBL" id="KAJ8342391.1"/>
    </source>
</evidence>
<keyword evidence="13" id="KW-1015">Disulfide bond</keyword>
<dbReference type="PROSITE" id="PS51034">
    <property type="entry name" value="ZP_2"/>
    <property type="match status" value="2"/>
</dbReference>
<evidence type="ECO:0000256" key="12">
    <source>
        <dbReference type="ARBA" id="ARBA00023136"/>
    </source>
</evidence>
<dbReference type="Gene3D" id="2.60.40.4100">
    <property type="entry name" value="Zona pellucida, ZP-C domain"/>
    <property type="match status" value="2"/>
</dbReference>
<evidence type="ECO:0000256" key="2">
    <source>
        <dbReference type="ARBA" id="ARBA00004498"/>
    </source>
</evidence>
<evidence type="ECO:0000256" key="1">
    <source>
        <dbReference type="ARBA" id="ARBA00004251"/>
    </source>
</evidence>
<name>A0A9Q1IJZ8_SYNKA</name>
<dbReference type="GO" id="GO:0032190">
    <property type="term" value="F:acrosin binding"/>
    <property type="evidence" value="ECO:0007669"/>
    <property type="project" value="TreeGrafter"/>
</dbReference>
<dbReference type="GO" id="GO:0031012">
    <property type="term" value="C:extracellular matrix"/>
    <property type="evidence" value="ECO:0007669"/>
    <property type="project" value="TreeGrafter"/>
</dbReference>
<gene>
    <name evidence="18" type="ORF">SKAU_G00323190</name>
</gene>
<dbReference type="FunFam" id="2.60.40.4100:FF:000002">
    <property type="entry name" value="Zona pellucida sperm-binding protein 3"/>
    <property type="match status" value="2"/>
</dbReference>
<comment type="subcellular location">
    <subcellularLocation>
        <location evidence="1">Cell membrane</location>
        <topology evidence="1">Single-pass type I membrane protein</topology>
    </subcellularLocation>
    <subcellularLocation>
        <location evidence="2">Secreted</location>
        <location evidence="2">Extracellular space</location>
        <location evidence="2">Extracellular matrix</location>
    </subcellularLocation>
</comment>
<dbReference type="InterPro" id="IPR055356">
    <property type="entry name" value="ZP-N"/>
</dbReference>
<dbReference type="OrthoDB" id="8880842at2759"/>
<keyword evidence="7" id="KW-0272">Extracellular matrix</keyword>
<feature type="domain" description="ZP" evidence="17">
    <location>
        <begin position="34"/>
        <end position="290"/>
    </location>
</feature>
<feature type="transmembrane region" description="Helical" evidence="16">
    <location>
        <begin position="743"/>
        <end position="766"/>
    </location>
</feature>
<dbReference type="EMBL" id="JAINUF010000014">
    <property type="protein sequence ID" value="KAJ8342391.1"/>
    <property type="molecule type" value="Genomic_DNA"/>
</dbReference>
<feature type="domain" description="ZP" evidence="17">
    <location>
        <begin position="413"/>
        <end position="669"/>
    </location>
</feature>
<dbReference type="GO" id="GO:0007339">
    <property type="term" value="P:binding of sperm to zona pellucida"/>
    <property type="evidence" value="ECO:0007669"/>
    <property type="project" value="TreeGrafter"/>
</dbReference>
<sequence>MRKDEVFGAISIGDPKGTTAVGTAPPNPDSVTVQCGEDSIQLNVDVDLLGIGNLIQPSDITLGSCGPVGQDHSHLLFETELHGCDSTLMMTEDTLVYTFALIYQPKALGATPIIRTNGAVVGVQCHYMRLHNVSSNALKPTWIPYHSTLSAEDLIMFSLRLMADDWQLERTSNVFFLGDLINIEASVIQANHVSLRVFIDTCVATLEPNMDSVPSYDFIYDKGCLMDSKLTSSRSEFLSRITDDKLQVQLDAFRFAQETRSQIYIFCHLRATAALPDSEGKACHFHQKKGWISASGNDQVCSCCDTGCPVRKGRSLGPAAPQYSGNAFLGPIVVQQPATDIMPESSSTLLKAEDNRAAGVSSAAVVIAGVVAAVGLVCVIVLAPLTPHPTIGEPKGTTVVGTTRPNPDSVTVQCGEDSIQLNVDVDLLGIGNLIQPSDITLGSCGPVGQDHSHLLFETELHGCDSTLMMTEDTLVYTFALLYQPKALGATPIIRTNAAVVGVQCHYMRLHNVSSNALKPTWIPYHSTLSAEDLIMFSLRLMADDWQLERTSNVFFLGDLINIEASVIQANHVSLRVFIDTCVATLEPNMDSIPSYDFIYDQGCLMDSKLTSSRSEFLSRITDDKLQVQLDAFRFAQETRSQIYIFCHLRATAALPDSEGKACHFHQKKGWVSASGNDQVCSCCDTGCTVRKGRSLGPAAPQYRGTAFLGPIVVQQPATDIMPESANTPLKAEDNQAAGVSSEALFIAGVVAAVGLVCMIVLVTLLWRGFKPTVL</sequence>
<evidence type="ECO:0000256" key="13">
    <source>
        <dbReference type="ARBA" id="ARBA00023157"/>
    </source>
</evidence>
<evidence type="ECO:0000259" key="17">
    <source>
        <dbReference type="PROSITE" id="PS51034"/>
    </source>
</evidence>
<reference evidence="18" key="1">
    <citation type="journal article" date="2023" name="Science">
        <title>Genome structures resolve the early diversification of teleost fishes.</title>
        <authorList>
            <person name="Parey E."/>
            <person name="Louis A."/>
            <person name="Montfort J."/>
            <person name="Bouchez O."/>
            <person name="Roques C."/>
            <person name="Iampietro C."/>
            <person name="Lluch J."/>
            <person name="Castinel A."/>
            <person name="Donnadieu C."/>
            <person name="Desvignes T."/>
            <person name="Floi Bucao C."/>
            <person name="Jouanno E."/>
            <person name="Wen M."/>
            <person name="Mejri S."/>
            <person name="Dirks R."/>
            <person name="Jansen H."/>
            <person name="Henkel C."/>
            <person name="Chen W.J."/>
            <person name="Zahm M."/>
            <person name="Cabau C."/>
            <person name="Klopp C."/>
            <person name="Thompson A.W."/>
            <person name="Robinson-Rechavi M."/>
            <person name="Braasch I."/>
            <person name="Lecointre G."/>
            <person name="Bobe J."/>
            <person name="Postlethwait J.H."/>
            <person name="Berthelot C."/>
            <person name="Roest Crollius H."/>
            <person name="Guiguen Y."/>
        </authorList>
    </citation>
    <scope>NUCLEOTIDE SEQUENCE</scope>
    <source>
        <strain evidence="18">WJC10195</strain>
    </source>
</reference>
<protein>
    <recommendedName>
        <fullName evidence="4">Zona pellucida sperm-binding protein 3</fullName>
    </recommendedName>
    <alternativeName>
        <fullName evidence="15">Zona pellucida glycoprotein 3</fullName>
    </alternativeName>
</protein>
<dbReference type="Pfam" id="PF00100">
    <property type="entry name" value="Zona_pellucida"/>
    <property type="match status" value="2"/>
</dbReference>
<evidence type="ECO:0000256" key="16">
    <source>
        <dbReference type="SAM" id="Phobius"/>
    </source>
</evidence>
<evidence type="ECO:0000256" key="10">
    <source>
        <dbReference type="ARBA" id="ARBA00022729"/>
    </source>
</evidence>
<comment type="caution">
    <text evidence="18">The sequence shown here is derived from an EMBL/GenBank/DDBJ whole genome shotgun (WGS) entry which is preliminary data.</text>
</comment>
<dbReference type="Gene3D" id="2.60.40.3210">
    <property type="entry name" value="Zona pellucida, ZP-N domain"/>
    <property type="match status" value="2"/>
</dbReference>
<dbReference type="InterPro" id="IPR048290">
    <property type="entry name" value="ZP_chr"/>
</dbReference>
<dbReference type="PRINTS" id="PR00023">
    <property type="entry name" value="ZPELLUCIDA"/>
</dbReference>
<keyword evidence="8" id="KW-0165">Cleavage on pair of basic residues</keyword>
<evidence type="ECO:0000256" key="8">
    <source>
        <dbReference type="ARBA" id="ARBA00022685"/>
    </source>
</evidence>
<dbReference type="SMART" id="SM00241">
    <property type="entry name" value="ZP"/>
    <property type="match status" value="2"/>
</dbReference>
<dbReference type="AlphaFoldDB" id="A0A9Q1IJZ8"/>
<organism evidence="18 19">
    <name type="scientific">Synaphobranchus kaupii</name>
    <name type="common">Kaup's arrowtooth eel</name>
    <dbReference type="NCBI Taxonomy" id="118154"/>
    <lineage>
        <taxon>Eukaryota</taxon>
        <taxon>Metazoa</taxon>
        <taxon>Chordata</taxon>
        <taxon>Craniata</taxon>
        <taxon>Vertebrata</taxon>
        <taxon>Euteleostomi</taxon>
        <taxon>Actinopterygii</taxon>
        <taxon>Neopterygii</taxon>
        <taxon>Teleostei</taxon>
        <taxon>Anguilliformes</taxon>
        <taxon>Synaphobranchidae</taxon>
        <taxon>Synaphobranchus</taxon>
    </lineage>
</organism>
<evidence type="ECO:0000256" key="11">
    <source>
        <dbReference type="ARBA" id="ARBA00022989"/>
    </source>
</evidence>
<dbReference type="GO" id="GO:0035803">
    <property type="term" value="P:egg coat formation"/>
    <property type="evidence" value="ECO:0007669"/>
    <property type="project" value="TreeGrafter"/>
</dbReference>
<evidence type="ECO:0000256" key="5">
    <source>
        <dbReference type="ARBA" id="ARBA00022475"/>
    </source>
</evidence>
<evidence type="ECO:0000256" key="9">
    <source>
        <dbReference type="ARBA" id="ARBA00022692"/>
    </source>
</evidence>
<keyword evidence="19" id="KW-1185">Reference proteome</keyword>
<evidence type="ECO:0000256" key="14">
    <source>
        <dbReference type="ARBA" id="ARBA00023180"/>
    </source>
</evidence>
<keyword evidence="14" id="KW-0325">Glycoprotein</keyword>